<dbReference type="OrthoDB" id="76009at2759"/>
<reference evidence="2 3" key="1">
    <citation type="journal article" date="2021" name="Genome Biol.">
        <title>AFLAP: assembly-free linkage analysis pipeline using k-mers from genome sequencing data.</title>
        <authorList>
            <person name="Fletcher K."/>
            <person name="Zhang L."/>
            <person name="Gil J."/>
            <person name="Han R."/>
            <person name="Cavanaugh K."/>
            <person name="Michelmore R."/>
        </authorList>
    </citation>
    <scope>NUCLEOTIDE SEQUENCE [LARGE SCALE GENOMIC DNA]</scope>
    <source>
        <strain evidence="2 3">SF5</strain>
    </source>
</reference>
<gene>
    <name evidence="2" type="ORF">CCR75_007085</name>
</gene>
<sequence>MIPRSYASDGNRKWLLFAREAANELIFTVILQQDSAVMGQTHVDADGLEKHSEELGLEIDAHAFRKLLLRALEQHSCVDVEIETENGVVKEFFLALTYEFGPSISRKGYFQLPIVAHDVPQCLVDLLSSIHAEAPQPILSEQQKAHVEATRKVAAAAESKASGKNLSANFKSTQETNDHAAELQSSRNEATLTMNPMILKRRHMPAGTMRRRGSKGAKLVKK</sequence>
<dbReference type="GeneID" id="94350820"/>
<evidence type="ECO:0000256" key="1">
    <source>
        <dbReference type="SAM" id="MobiDB-lite"/>
    </source>
</evidence>
<evidence type="ECO:0000313" key="3">
    <source>
        <dbReference type="Proteomes" id="UP000294530"/>
    </source>
</evidence>
<keyword evidence="3" id="KW-1185">Reference proteome</keyword>
<organism evidence="2 3">
    <name type="scientific">Bremia lactucae</name>
    <name type="common">Lettuce downy mildew</name>
    <dbReference type="NCBI Taxonomy" id="4779"/>
    <lineage>
        <taxon>Eukaryota</taxon>
        <taxon>Sar</taxon>
        <taxon>Stramenopiles</taxon>
        <taxon>Oomycota</taxon>
        <taxon>Peronosporomycetes</taxon>
        <taxon>Peronosporales</taxon>
        <taxon>Peronosporaceae</taxon>
        <taxon>Bremia</taxon>
    </lineage>
</organism>
<proteinExistence type="predicted"/>
<feature type="region of interest" description="Disordered" evidence="1">
    <location>
        <begin position="203"/>
        <end position="222"/>
    </location>
</feature>
<dbReference type="RefSeq" id="XP_067815506.1">
    <property type="nucleotide sequence ID" value="XM_067965149.1"/>
</dbReference>
<feature type="compositionally biased region" description="Polar residues" evidence="1">
    <location>
        <begin position="162"/>
        <end position="175"/>
    </location>
</feature>
<dbReference type="AlphaFoldDB" id="A0A976FFW1"/>
<protein>
    <submittedName>
        <fullName evidence="2">Uncharacterized protein</fullName>
    </submittedName>
</protein>
<name>A0A976FFW1_BRELC</name>
<evidence type="ECO:0000313" key="2">
    <source>
        <dbReference type="EMBL" id="TDH66007.1"/>
    </source>
</evidence>
<dbReference type="EMBL" id="SHOA02000018">
    <property type="protein sequence ID" value="TDH66007.1"/>
    <property type="molecule type" value="Genomic_DNA"/>
</dbReference>
<dbReference type="KEGG" id="blac:94350820"/>
<accession>A0A976FFW1</accession>
<dbReference type="Proteomes" id="UP000294530">
    <property type="component" value="Unassembled WGS sequence"/>
</dbReference>
<comment type="caution">
    <text evidence="2">The sequence shown here is derived from an EMBL/GenBank/DDBJ whole genome shotgun (WGS) entry which is preliminary data.</text>
</comment>
<feature type="region of interest" description="Disordered" evidence="1">
    <location>
        <begin position="158"/>
        <end position="187"/>
    </location>
</feature>